<keyword evidence="2" id="KW-1185">Reference proteome</keyword>
<evidence type="ECO:0000313" key="2">
    <source>
        <dbReference type="Proteomes" id="UP001228905"/>
    </source>
</evidence>
<dbReference type="SUPFAM" id="SSF52540">
    <property type="entry name" value="P-loop containing nucleoside triphosphate hydrolases"/>
    <property type="match status" value="1"/>
</dbReference>
<dbReference type="Gene3D" id="3.40.50.300">
    <property type="entry name" value="P-loop containing nucleotide triphosphate hydrolases"/>
    <property type="match status" value="1"/>
</dbReference>
<comment type="caution">
    <text evidence="1">The sequence shown here is derived from an EMBL/GenBank/DDBJ whole genome shotgun (WGS) entry which is preliminary data.</text>
</comment>
<dbReference type="PANTHER" id="PTHR32309">
    <property type="entry name" value="TYROSINE-PROTEIN KINASE"/>
    <property type="match status" value="1"/>
</dbReference>
<dbReference type="InterPro" id="IPR027417">
    <property type="entry name" value="P-loop_NTPase"/>
</dbReference>
<accession>A0ABU0IQ42</accession>
<organism evidence="1 2">
    <name type="scientific">Caulobacter ginsengisoli</name>
    <dbReference type="NCBI Taxonomy" id="400775"/>
    <lineage>
        <taxon>Bacteria</taxon>
        <taxon>Pseudomonadati</taxon>
        <taxon>Pseudomonadota</taxon>
        <taxon>Alphaproteobacteria</taxon>
        <taxon>Caulobacterales</taxon>
        <taxon>Caulobacteraceae</taxon>
        <taxon>Caulobacter</taxon>
    </lineage>
</organism>
<dbReference type="Proteomes" id="UP001228905">
    <property type="component" value="Unassembled WGS sequence"/>
</dbReference>
<dbReference type="RefSeq" id="WP_307348538.1">
    <property type="nucleotide sequence ID" value="NZ_JAUSVS010000002.1"/>
</dbReference>
<evidence type="ECO:0008006" key="3">
    <source>
        <dbReference type="Google" id="ProtNLM"/>
    </source>
</evidence>
<proteinExistence type="predicted"/>
<sequence length="233" mass="24998">MVDLNGEMGELWASLGAPAPGRPRVVQFIAARRGEGTSTVAREFARFAARRAGRKVWLVDLDLFASPQAAAIAADPEHYGELGTAVSASPDGSAFFTVQPPQQAPDGSTWPDARYLVAHAVGGQRWWVTRFRNDALRGRQAVHIVPSGDYWNALRKYADIIVVDAPAADRSQAGLTVAPFMDQTILVVAADQPDVRAPSLLRDAINGAGGRCAGLFFNRAQIQPPGFLKAILP</sequence>
<dbReference type="PANTHER" id="PTHR32309:SF13">
    <property type="entry name" value="FERRIC ENTEROBACTIN TRANSPORT PROTEIN FEPE"/>
    <property type="match status" value="1"/>
</dbReference>
<dbReference type="EMBL" id="JAUSVS010000002">
    <property type="protein sequence ID" value="MDQ0464125.1"/>
    <property type="molecule type" value="Genomic_DNA"/>
</dbReference>
<reference evidence="1 2" key="1">
    <citation type="submission" date="2023-07" db="EMBL/GenBank/DDBJ databases">
        <title>Genomic Encyclopedia of Type Strains, Phase IV (KMG-IV): sequencing the most valuable type-strain genomes for metagenomic binning, comparative biology and taxonomic classification.</title>
        <authorList>
            <person name="Goeker M."/>
        </authorList>
    </citation>
    <scope>NUCLEOTIDE SEQUENCE [LARGE SCALE GENOMIC DNA]</scope>
    <source>
        <strain evidence="1 2">DSM 18695</strain>
    </source>
</reference>
<name>A0ABU0IQ42_9CAUL</name>
<dbReference type="InterPro" id="IPR050445">
    <property type="entry name" value="Bact_polysacc_biosynth/exp"/>
</dbReference>
<protein>
    <recommendedName>
        <fullName evidence="3">Sugar kinase</fullName>
    </recommendedName>
</protein>
<gene>
    <name evidence="1" type="ORF">QO010_001896</name>
</gene>
<evidence type="ECO:0000313" key="1">
    <source>
        <dbReference type="EMBL" id="MDQ0464125.1"/>
    </source>
</evidence>